<keyword evidence="11" id="KW-1185">Reference proteome</keyword>
<keyword evidence="7" id="KW-0594">Phospholipid biosynthesis</keyword>
<keyword evidence="3 7" id="KW-0444">Lipid biosynthesis</keyword>
<evidence type="ECO:0000313" key="10">
    <source>
        <dbReference type="EMBL" id="QUH28738.1"/>
    </source>
</evidence>
<keyword evidence="4 7" id="KW-0808">Transferase</keyword>
<comment type="similarity">
    <text evidence="2 7">Belongs to the 1-acyl-sn-glycerol-3-phosphate acyltransferase family.</text>
</comment>
<keyword evidence="8" id="KW-0472">Membrane</keyword>
<dbReference type="GO" id="GO:0006654">
    <property type="term" value="P:phosphatidic acid biosynthetic process"/>
    <property type="evidence" value="ECO:0007669"/>
    <property type="project" value="TreeGrafter"/>
</dbReference>
<dbReference type="Proteomes" id="UP000677305">
    <property type="component" value="Chromosome"/>
</dbReference>
<evidence type="ECO:0000256" key="6">
    <source>
        <dbReference type="ARBA" id="ARBA00023315"/>
    </source>
</evidence>
<dbReference type="PANTHER" id="PTHR10434:SF64">
    <property type="entry name" value="1-ACYL-SN-GLYCEROL-3-PHOSPHATE ACYLTRANSFERASE-RELATED"/>
    <property type="match status" value="1"/>
</dbReference>
<evidence type="ECO:0000256" key="2">
    <source>
        <dbReference type="ARBA" id="ARBA00008655"/>
    </source>
</evidence>
<dbReference type="Pfam" id="PF01553">
    <property type="entry name" value="Acyltransferase"/>
    <property type="match status" value="1"/>
</dbReference>
<evidence type="ECO:0000256" key="8">
    <source>
        <dbReference type="SAM" id="Phobius"/>
    </source>
</evidence>
<accession>A0A8J8M9K8</accession>
<dbReference type="GO" id="GO:0016020">
    <property type="term" value="C:membrane"/>
    <property type="evidence" value="ECO:0007669"/>
    <property type="project" value="InterPro"/>
</dbReference>
<dbReference type="CDD" id="cd07989">
    <property type="entry name" value="LPLAT_AGPAT-like"/>
    <property type="match status" value="1"/>
</dbReference>
<dbReference type="InterPro" id="IPR002123">
    <property type="entry name" value="Plipid/glycerol_acylTrfase"/>
</dbReference>
<evidence type="ECO:0000259" key="9">
    <source>
        <dbReference type="SMART" id="SM00563"/>
    </source>
</evidence>
<proteinExistence type="inferred from homology"/>
<name>A0A8J8M9K8_9FIRM</name>
<keyword evidence="5 7" id="KW-0443">Lipid metabolism</keyword>
<dbReference type="SUPFAM" id="SSF69593">
    <property type="entry name" value="Glycerol-3-phosphate (1)-acyltransferase"/>
    <property type="match status" value="1"/>
</dbReference>
<dbReference type="EMBL" id="CP058561">
    <property type="protein sequence ID" value="QUH28738.1"/>
    <property type="molecule type" value="Genomic_DNA"/>
</dbReference>
<keyword evidence="6 7" id="KW-0012">Acyltransferase</keyword>
<comment type="catalytic activity">
    <reaction evidence="7">
        <text>a 1-acyl-sn-glycero-3-phosphate + an acyl-CoA = a 1,2-diacyl-sn-glycero-3-phosphate + CoA</text>
        <dbReference type="Rhea" id="RHEA:19709"/>
        <dbReference type="ChEBI" id="CHEBI:57287"/>
        <dbReference type="ChEBI" id="CHEBI:57970"/>
        <dbReference type="ChEBI" id="CHEBI:58342"/>
        <dbReference type="ChEBI" id="CHEBI:58608"/>
        <dbReference type="EC" id="2.3.1.51"/>
    </reaction>
</comment>
<dbReference type="AlphaFoldDB" id="A0A8J8M9K8"/>
<keyword evidence="8" id="KW-0812">Transmembrane</keyword>
<protein>
    <recommendedName>
        <fullName evidence="7">1-acyl-sn-glycerol-3-phosphate acyltransferase</fullName>
        <ecNumber evidence="7">2.3.1.51</ecNumber>
    </recommendedName>
</protein>
<dbReference type="NCBIfam" id="TIGR00530">
    <property type="entry name" value="AGP_acyltrn"/>
    <property type="match status" value="1"/>
</dbReference>
<dbReference type="RefSeq" id="WP_212692948.1">
    <property type="nucleotide sequence ID" value="NZ_CAJXUH010000002.1"/>
</dbReference>
<reference evidence="10 11" key="1">
    <citation type="submission" date="2020-07" db="EMBL/GenBank/DDBJ databases">
        <title>Vallitalea guaymasensis genome.</title>
        <authorList>
            <person name="Postec A."/>
        </authorList>
    </citation>
    <scope>NUCLEOTIDE SEQUENCE [LARGE SCALE GENOMIC DNA]</scope>
    <source>
        <strain evidence="10 11">Ra1766G1</strain>
    </source>
</reference>
<keyword evidence="7" id="KW-1208">Phospholipid metabolism</keyword>
<dbReference type="PANTHER" id="PTHR10434">
    <property type="entry name" value="1-ACYL-SN-GLYCEROL-3-PHOSPHATE ACYLTRANSFERASE"/>
    <property type="match status" value="1"/>
</dbReference>
<dbReference type="InterPro" id="IPR004552">
    <property type="entry name" value="AGP_acyltrans"/>
</dbReference>
<comment type="domain">
    <text evidence="7">The HXXXXD motif is essential for acyltransferase activity and may constitute the binding site for the phosphate moiety of the glycerol-3-phosphate.</text>
</comment>
<keyword evidence="8" id="KW-1133">Transmembrane helix</keyword>
<dbReference type="SMART" id="SM00563">
    <property type="entry name" value="PlsC"/>
    <property type="match status" value="1"/>
</dbReference>
<feature type="domain" description="Phospholipid/glycerol acyltransferase" evidence="9">
    <location>
        <begin position="73"/>
        <end position="187"/>
    </location>
</feature>
<evidence type="ECO:0000313" key="11">
    <source>
        <dbReference type="Proteomes" id="UP000677305"/>
    </source>
</evidence>
<evidence type="ECO:0000256" key="1">
    <source>
        <dbReference type="ARBA" id="ARBA00005189"/>
    </source>
</evidence>
<dbReference type="GO" id="GO:0003841">
    <property type="term" value="F:1-acylglycerol-3-phosphate O-acyltransferase activity"/>
    <property type="evidence" value="ECO:0007669"/>
    <property type="project" value="UniProtKB-UniRule"/>
</dbReference>
<evidence type="ECO:0000256" key="4">
    <source>
        <dbReference type="ARBA" id="ARBA00022679"/>
    </source>
</evidence>
<organism evidence="10 11">
    <name type="scientific">Vallitalea guaymasensis</name>
    <dbReference type="NCBI Taxonomy" id="1185412"/>
    <lineage>
        <taxon>Bacteria</taxon>
        <taxon>Bacillati</taxon>
        <taxon>Bacillota</taxon>
        <taxon>Clostridia</taxon>
        <taxon>Lachnospirales</taxon>
        <taxon>Vallitaleaceae</taxon>
        <taxon>Vallitalea</taxon>
    </lineage>
</organism>
<dbReference type="KEGG" id="vgu:HYG85_07365"/>
<evidence type="ECO:0000256" key="3">
    <source>
        <dbReference type="ARBA" id="ARBA00022516"/>
    </source>
</evidence>
<feature type="transmembrane region" description="Helical" evidence="8">
    <location>
        <begin position="6"/>
        <end position="23"/>
    </location>
</feature>
<dbReference type="EC" id="2.3.1.51" evidence="7"/>
<gene>
    <name evidence="10" type="ORF">HYG85_07365</name>
</gene>
<evidence type="ECO:0000256" key="7">
    <source>
        <dbReference type="RuleBase" id="RU361267"/>
    </source>
</evidence>
<comment type="pathway">
    <text evidence="1">Lipid metabolism.</text>
</comment>
<sequence>MIRTIFWFIAFWIYQVYSLFNRFRYWYLGKMGNEEKQLEVLQKTTTKWAKNMVRFTGSKVIVKGVENIPDRNVLFVSNHQGNFDIPLLMGYIPRLKGFVAKVELEKMPIVSGWMKKLGCLFLDRSNPRQSLKVILKGIEDLKNGHTLVIFPEGTRSKSNVMGEFKKGSLKLAIKSGVPIVPITINGSYKLLEEKKRIRKSNVKIIVHPPIYMDDLSKEDKDNLITNVYNIVQSGLDK</sequence>
<evidence type="ECO:0000256" key="5">
    <source>
        <dbReference type="ARBA" id="ARBA00023098"/>
    </source>
</evidence>